<reference evidence="2 3" key="1">
    <citation type="submission" date="2024-09" db="EMBL/GenBank/DDBJ databases">
        <authorList>
            <person name="Sun Q."/>
            <person name="Mori K."/>
        </authorList>
    </citation>
    <scope>NUCLEOTIDE SEQUENCE [LARGE SCALE GENOMIC DNA]</scope>
    <source>
        <strain evidence="2 3">CECT 8300</strain>
    </source>
</reference>
<proteinExistence type="predicted"/>
<protein>
    <recommendedName>
        <fullName evidence="4">Gliding motility-associated protein GldM N-terminal domain-containing protein</fullName>
    </recommendedName>
</protein>
<gene>
    <name evidence="2" type="ORF">ACFFU1_06475</name>
</gene>
<keyword evidence="1" id="KW-0472">Membrane</keyword>
<sequence>MKLFRKLRKNLMALGKFKSYTLYALGEIILIVIGISIAWKINDLNDIRKNHIVEYKIYNNLNEELNSNLNVLKGLIDEYPETITAIENTLNYVGKQPNDITAGAKDTIINIADKDVNLLDSSINSLVSTTKFEFIESTELKDLIAVYPNKISIFKEQDAKIKTIISGRLKPVLEKYISLVDMLPNDNSKYAHIKTFGNKSDYSALLASKEYQNTMIDRLLQTKIQLNNAKMLRGKTKILITKLKEELN</sequence>
<evidence type="ECO:0000313" key="3">
    <source>
        <dbReference type="Proteomes" id="UP001589590"/>
    </source>
</evidence>
<keyword evidence="3" id="KW-1185">Reference proteome</keyword>
<keyword evidence="1" id="KW-1133">Transmembrane helix</keyword>
<accession>A0ABV5GYB6</accession>
<name>A0ABV5GYB6_9FLAO</name>
<dbReference type="Proteomes" id="UP001589590">
    <property type="component" value="Unassembled WGS sequence"/>
</dbReference>
<dbReference type="EMBL" id="JBHMFA010000005">
    <property type="protein sequence ID" value="MFB9104533.1"/>
    <property type="molecule type" value="Genomic_DNA"/>
</dbReference>
<feature type="transmembrane region" description="Helical" evidence="1">
    <location>
        <begin position="20"/>
        <end position="39"/>
    </location>
</feature>
<dbReference type="RefSeq" id="WP_290273924.1">
    <property type="nucleotide sequence ID" value="NZ_JAUFQP010000013.1"/>
</dbReference>
<evidence type="ECO:0000256" key="1">
    <source>
        <dbReference type="SAM" id="Phobius"/>
    </source>
</evidence>
<organism evidence="2 3">
    <name type="scientific">Algibacter miyuki</name>
    <dbReference type="NCBI Taxonomy" id="1306933"/>
    <lineage>
        <taxon>Bacteria</taxon>
        <taxon>Pseudomonadati</taxon>
        <taxon>Bacteroidota</taxon>
        <taxon>Flavobacteriia</taxon>
        <taxon>Flavobacteriales</taxon>
        <taxon>Flavobacteriaceae</taxon>
        <taxon>Algibacter</taxon>
    </lineage>
</organism>
<keyword evidence="1" id="KW-0812">Transmembrane</keyword>
<comment type="caution">
    <text evidence="2">The sequence shown here is derived from an EMBL/GenBank/DDBJ whole genome shotgun (WGS) entry which is preliminary data.</text>
</comment>
<evidence type="ECO:0000313" key="2">
    <source>
        <dbReference type="EMBL" id="MFB9104533.1"/>
    </source>
</evidence>
<evidence type="ECO:0008006" key="4">
    <source>
        <dbReference type="Google" id="ProtNLM"/>
    </source>
</evidence>